<dbReference type="AlphaFoldDB" id="A0A6G1E9S4"/>
<evidence type="ECO:0000313" key="2">
    <source>
        <dbReference type="Proteomes" id="UP000479710"/>
    </source>
</evidence>
<proteinExistence type="predicted"/>
<organism evidence="1 2">
    <name type="scientific">Oryza meyeriana var. granulata</name>
    <dbReference type="NCBI Taxonomy" id="110450"/>
    <lineage>
        <taxon>Eukaryota</taxon>
        <taxon>Viridiplantae</taxon>
        <taxon>Streptophyta</taxon>
        <taxon>Embryophyta</taxon>
        <taxon>Tracheophyta</taxon>
        <taxon>Spermatophyta</taxon>
        <taxon>Magnoliopsida</taxon>
        <taxon>Liliopsida</taxon>
        <taxon>Poales</taxon>
        <taxon>Poaceae</taxon>
        <taxon>BOP clade</taxon>
        <taxon>Oryzoideae</taxon>
        <taxon>Oryzeae</taxon>
        <taxon>Oryzinae</taxon>
        <taxon>Oryza</taxon>
        <taxon>Oryza meyeriana</taxon>
    </lineage>
</organism>
<evidence type="ECO:0000313" key="1">
    <source>
        <dbReference type="EMBL" id="KAF0921530.1"/>
    </source>
</evidence>
<sequence>METPQATVGGMQENDNLAVVDMLDGSSPERSPVVEVIMPSPTTQQAKRELREIGSLQMEVKEFLLWKELLVWKNLAVYQNMSCNEVLKFESPEDWANTTE</sequence>
<keyword evidence="2" id="KW-1185">Reference proteome</keyword>
<reference evidence="1 2" key="1">
    <citation type="submission" date="2019-11" db="EMBL/GenBank/DDBJ databases">
        <title>Whole genome sequence of Oryza granulata.</title>
        <authorList>
            <person name="Li W."/>
        </authorList>
    </citation>
    <scope>NUCLEOTIDE SEQUENCE [LARGE SCALE GENOMIC DNA]</scope>
    <source>
        <strain evidence="2">cv. Menghai</strain>
        <tissue evidence="1">Leaf</tissue>
    </source>
</reference>
<dbReference type="Proteomes" id="UP000479710">
    <property type="component" value="Unassembled WGS sequence"/>
</dbReference>
<name>A0A6G1E9S4_9ORYZ</name>
<accession>A0A6G1E9S4</accession>
<dbReference type="EMBL" id="SPHZ02000004">
    <property type="protein sequence ID" value="KAF0921530.1"/>
    <property type="molecule type" value="Genomic_DNA"/>
</dbReference>
<gene>
    <name evidence="1" type="ORF">E2562_009271</name>
</gene>
<comment type="caution">
    <text evidence="1">The sequence shown here is derived from an EMBL/GenBank/DDBJ whole genome shotgun (WGS) entry which is preliminary data.</text>
</comment>
<protein>
    <submittedName>
        <fullName evidence="1">Uncharacterized protein</fullName>
    </submittedName>
</protein>